<dbReference type="Proteomes" id="UP000363590">
    <property type="component" value="Chromosome"/>
</dbReference>
<dbReference type="Gene3D" id="3.40.50.2000">
    <property type="entry name" value="Glycogen Phosphorylase B"/>
    <property type="match status" value="1"/>
</dbReference>
<protein>
    <submittedName>
        <fullName evidence="1">Glycosyl transferase group 1</fullName>
    </submittedName>
</protein>
<organism evidence="1 2">
    <name type="scientific">Acidithiobacillus thiooxidans ATCC 19377</name>
    <dbReference type="NCBI Taxonomy" id="637390"/>
    <lineage>
        <taxon>Bacteria</taxon>
        <taxon>Pseudomonadati</taxon>
        <taxon>Pseudomonadota</taxon>
        <taxon>Acidithiobacillia</taxon>
        <taxon>Acidithiobacillales</taxon>
        <taxon>Acidithiobacillaceae</taxon>
        <taxon>Acidithiobacillus</taxon>
    </lineage>
</organism>
<dbReference type="Pfam" id="PF13692">
    <property type="entry name" value="Glyco_trans_1_4"/>
    <property type="match status" value="1"/>
</dbReference>
<dbReference type="GO" id="GO:0016740">
    <property type="term" value="F:transferase activity"/>
    <property type="evidence" value="ECO:0007669"/>
    <property type="project" value="UniProtKB-KW"/>
</dbReference>
<evidence type="ECO:0000313" key="1">
    <source>
        <dbReference type="EMBL" id="QFX96562.1"/>
    </source>
</evidence>
<evidence type="ECO:0000313" key="2">
    <source>
        <dbReference type="Proteomes" id="UP000363590"/>
    </source>
</evidence>
<reference evidence="1 2" key="1">
    <citation type="submission" date="2019-10" db="EMBL/GenBank/DDBJ databases">
        <authorList>
            <person name="Wang R."/>
        </authorList>
    </citation>
    <scope>NUCLEOTIDE SEQUENCE [LARGE SCALE GENOMIC DNA]</scope>
    <source>
        <strain evidence="1 2">ATCC 19377</strain>
    </source>
</reference>
<dbReference type="AlphaFoldDB" id="A0A5P9XRS8"/>
<sequence>MLHSVPAEALRLLFRQAVVTVCPSVGEGFDFSGVEAMRCGGVVAASDIPDGYVAVDTVR</sequence>
<keyword evidence="1" id="KW-0808">Transferase</keyword>
<dbReference type="SUPFAM" id="SSF53756">
    <property type="entry name" value="UDP-Glycosyltransferase/glycogen phosphorylase"/>
    <property type="match status" value="1"/>
</dbReference>
<proteinExistence type="predicted"/>
<gene>
    <name evidence="1" type="ORF">GCD22_02355</name>
</gene>
<dbReference type="EMBL" id="CP045571">
    <property type="protein sequence ID" value="QFX96562.1"/>
    <property type="molecule type" value="Genomic_DNA"/>
</dbReference>
<name>A0A5P9XRS8_ACITH</name>
<accession>A0A5P9XRS8</accession>
<dbReference type="KEGG" id="atx:GCD22_02355"/>